<feature type="region of interest" description="Disordered" evidence="4">
    <location>
        <begin position="647"/>
        <end position="1071"/>
    </location>
</feature>
<feature type="compositionally biased region" description="Basic and acidic residues" evidence="4">
    <location>
        <begin position="1530"/>
        <end position="1540"/>
    </location>
</feature>
<gene>
    <name evidence="6" type="ORF">CC86DRAFT_370043</name>
</gene>
<dbReference type="SMART" id="SM00292">
    <property type="entry name" value="BRCT"/>
    <property type="match status" value="1"/>
</dbReference>
<dbReference type="PANTHER" id="PTHR15321:SF3">
    <property type="entry name" value="TP53-BINDING PROTEIN 1"/>
    <property type="match status" value="1"/>
</dbReference>
<dbReference type="Pfam" id="PF18115">
    <property type="entry name" value="Tudor_3"/>
    <property type="match status" value="1"/>
</dbReference>
<feature type="compositionally biased region" description="Basic and acidic residues" evidence="4">
    <location>
        <begin position="430"/>
        <end position="439"/>
    </location>
</feature>
<evidence type="ECO:0000259" key="5">
    <source>
        <dbReference type="PROSITE" id="PS50172"/>
    </source>
</evidence>
<proteinExistence type="predicted"/>
<evidence type="ECO:0000256" key="3">
    <source>
        <dbReference type="ARBA" id="ARBA00023242"/>
    </source>
</evidence>
<keyword evidence="3" id="KW-0539">Nucleus</keyword>
<feature type="region of interest" description="Disordered" evidence="4">
    <location>
        <begin position="585"/>
        <end position="635"/>
    </location>
</feature>
<evidence type="ECO:0000313" key="7">
    <source>
        <dbReference type="Proteomes" id="UP000799424"/>
    </source>
</evidence>
<dbReference type="PANTHER" id="PTHR15321">
    <property type="entry name" value="TUMOR SUPPRESSOR P53-BINDING PROTEIN 1"/>
    <property type="match status" value="1"/>
</dbReference>
<dbReference type="Proteomes" id="UP000799424">
    <property type="component" value="Unassembled WGS sequence"/>
</dbReference>
<feature type="region of interest" description="Disordered" evidence="4">
    <location>
        <begin position="1516"/>
        <end position="1540"/>
    </location>
</feature>
<feature type="compositionally biased region" description="Acidic residues" evidence="4">
    <location>
        <begin position="681"/>
        <end position="696"/>
    </location>
</feature>
<evidence type="ECO:0000256" key="4">
    <source>
        <dbReference type="SAM" id="MobiDB-lite"/>
    </source>
</evidence>
<dbReference type="Gene3D" id="2.30.30.140">
    <property type="match status" value="1"/>
</dbReference>
<dbReference type="InterPro" id="IPR047249">
    <property type="entry name" value="BRCT_p53bp1-like_rpt1"/>
</dbReference>
<comment type="subcellular location">
    <subcellularLocation>
        <location evidence="1">Nucleus</location>
    </subcellularLocation>
</comment>
<keyword evidence="2" id="KW-0227">DNA damage</keyword>
<sequence length="1570" mass="170920">MAESQAFGALDERLFDDPSQLSQLLRQRAGSNRVVHFTTSTESNQTGFAASASTFAIPPQLERVVAGQQLPVVPALPTHAPSSRRVATARDVNPALLTHHSAPTSTGFMTEVDGAPRMHHTFAAMDTPGDTQPDSQIYRDWTSGIHRAGETFILNKLNTPKSLFTEHVDDDDEGDSPTDGVELVESSQEQQSPTVTSPTVIHDGDVLGELPQGLYAPTSPLKFETPGMAGRKRDSSGQMLSSAVRTNTTPGTVVSASAFPGFTTGGIAPMSLTQAWQNTQAPTSPAPAEPIEDVAFTRPSPNFSHVRHSSPIPAFSSPIKALQNETPRTDPIIRSSSEPRTDYVSMKESQERRKRTTREQPLQLPDEDSWEQPTAAQWRTQKKKHKEHLERKAAMAFAHISAPVPVSPRRAARKAKVSSPIKLRPSRPSPRREDSKDGEDSADELALNKHNDDLSPDELSQDVPFTARTQLRHKSTINSVQVPKTSSHPIRTHSGQSPNHSSQNATASSQLQRESQLQASASQPLLKDPLRPQSSRDTFAIMDSQPDTTAYDESVPRPKSLRFPSSPSMNQYSINQTTMGAKTGYTSQVVSSSMPPMPPSSSPAAVEPVLDEEITPEGEKRFPSSPPIGGSDDELMYDEHENAYNEYDEEVGVRDSAEPEAANEDVVMAEDDDLPLTKPEPDEDETAKVEDEMDELDLIRPQKVDPGTDQEVPENLEHEDVQEPLLGDDDPPHSSEVVEAGRDESMAAPEPPRTQRQDTVPETDALEETQPSFFPTNDCILSNDEIQAHHSEASGTHDQTNSTEPFHTAREQTSESQGDRQPPASSKEGGSDTIQAGDRLRSVQDIYNLPETQQSAIEEEIEMPRLSGLDEHDEDNFMAPSSPALPSAKRRKVTYTAKRNIFRSPHKSTGTADVEPDQPPSSPDNSVRTPQDPDVPTASAQEREQQGALAALHARGKAQAPYTRQATLKSKPAPRPTRAQTQKKGALKSVSKELLDLMSSPPNSPNAAAGSHRETPITPTKRGTRGRVVDADVDMLDVNQERDELADTTPKPANDETSIRPASDRGETSTGEVLMPHRVFASWPGSHFYPATCLGRVVSRQLQIRFDDGNTTSLEATQVRALDLRLGDHVKVDEPGMKKHTYIVVGFKDKVDDLAGEEFPITDRSGYATVVLEEKARDSLPKAKAIVQPISVPIAKIYLTTQLWTRLRDRSFSFSPAATPSKSRSRMGTPVTAIDPAVTPSFSRRGTTVPSLLKDATNRAGSVASSSTRSTTGVFSNMAFVLTSTAADVDKEAIARVIKANGGQVLEQGFHELFNYESAGTPSSSQSLRRSASVGDTGLSLKPAYQDLGFVALISDSFSRSTKYIQALALNVPCLHLRWVQDSLSASRAAPFGRYLLPAGVSKFLDPNGVVRSRTMTVYDPSADDMSYAQIVGDRDLLLHDQTVLLVTGKSKKEIEKRQPFVFLSHALGSANVGRCADLTAAADMLVDGQWDWIYVDNGEAGVADAAAELFGTGKPAASSKAKKGKRRRRDDTEEKEELVARGEVSGQKVKITCSEFVIQSLILGALVEE</sequence>
<evidence type="ECO:0000256" key="2">
    <source>
        <dbReference type="ARBA" id="ARBA00022763"/>
    </source>
</evidence>
<reference evidence="6" key="1">
    <citation type="journal article" date="2020" name="Stud. Mycol.">
        <title>101 Dothideomycetes genomes: a test case for predicting lifestyles and emergence of pathogens.</title>
        <authorList>
            <person name="Haridas S."/>
            <person name="Albert R."/>
            <person name="Binder M."/>
            <person name="Bloem J."/>
            <person name="Labutti K."/>
            <person name="Salamov A."/>
            <person name="Andreopoulos B."/>
            <person name="Baker S."/>
            <person name="Barry K."/>
            <person name="Bills G."/>
            <person name="Bluhm B."/>
            <person name="Cannon C."/>
            <person name="Castanera R."/>
            <person name="Culley D."/>
            <person name="Daum C."/>
            <person name="Ezra D."/>
            <person name="Gonzalez J."/>
            <person name="Henrissat B."/>
            <person name="Kuo A."/>
            <person name="Liang C."/>
            <person name="Lipzen A."/>
            <person name="Lutzoni F."/>
            <person name="Magnuson J."/>
            <person name="Mondo S."/>
            <person name="Nolan M."/>
            <person name="Ohm R."/>
            <person name="Pangilinan J."/>
            <person name="Park H.-J."/>
            <person name="Ramirez L."/>
            <person name="Alfaro M."/>
            <person name="Sun H."/>
            <person name="Tritt A."/>
            <person name="Yoshinaga Y."/>
            <person name="Zwiers L.-H."/>
            <person name="Turgeon B."/>
            <person name="Goodwin S."/>
            <person name="Spatafora J."/>
            <person name="Crous P."/>
            <person name="Grigoriev I."/>
        </authorList>
    </citation>
    <scope>NUCLEOTIDE SEQUENCE</scope>
    <source>
        <strain evidence="6">CBS 113818</strain>
    </source>
</reference>
<name>A0A6A7A2Z5_9PLEO</name>
<keyword evidence="7" id="KW-1185">Reference proteome</keyword>
<dbReference type="Pfam" id="PF00533">
    <property type="entry name" value="BRCT"/>
    <property type="match status" value="1"/>
</dbReference>
<feature type="compositionally biased region" description="Polar residues" evidence="4">
    <location>
        <begin position="185"/>
        <end position="199"/>
    </location>
</feature>
<dbReference type="InterPro" id="IPR001357">
    <property type="entry name" value="BRCT_dom"/>
</dbReference>
<evidence type="ECO:0000256" key="1">
    <source>
        <dbReference type="ARBA" id="ARBA00004123"/>
    </source>
</evidence>
<feature type="region of interest" description="Disordered" evidence="4">
    <location>
        <begin position="1215"/>
        <end position="1240"/>
    </location>
</feature>
<dbReference type="InterPro" id="IPR041297">
    <property type="entry name" value="Crb2_Tudor"/>
</dbReference>
<feature type="domain" description="BRCT" evidence="5">
    <location>
        <begin position="1270"/>
        <end position="1397"/>
    </location>
</feature>
<dbReference type="GO" id="GO:0045944">
    <property type="term" value="P:positive regulation of transcription by RNA polymerase II"/>
    <property type="evidence" value="ECO:0007669"/>
    <property type="project" value="TreeGrafter"/>
</dbReference>
<protein>
    <recommendedName>
        <fullName evidence="5">BRCT domain-containing protein</fullName>
    </recommendedName>
</protein>
<feature type="region of interest" description="Disordered" evidence="4">
    <location>
        <begin position="296"/>
        <end position="573"/>
    </location>
</feature>
<feature type="region of interest" description="Disordered" evidence="4">
    <location>
        <begin position="211"/>
        <end position="236"/>
    </location>
</feature>
<dbReference type="GO" id="GO:0042393">
    <property type="term" value="F:histone binding"/>
    <property type="evidence" value="ECO:0007669"/>
    <property type="project" value="TreeGrafter"/>
</dbReference>
<dbReference type="CDD" id="cd17745">
    <property type="entry name" value="BRCT_p53bp1_rpt1"/>
    <property type="match status" value="1"/>
</dbReference>
<dbReference type="OrthoDB" id="129353at2759"/>
<dbReference type="InterPro" id="IPR036420">
    <property type="entry name" value="BRCT_dom_sf"/>
</dbReference>
<dbReference type="InterPro" id="IPR047252">
    <property type="entry name" value="TP53BP1-like"/>
</dbReference>
<dbReference type="EMBL" id="MU006225">
    <property type="protein sequence ID" value="KAF2826925.1"/>
    <property type="molecule type" value="Genomic_DNA"/>
</dbReference>
<dbReference type="GO" id="GO:0005634">
    <property type="term" value="C:nucleus"/>
    <property type="evidence" value="ECO:0007669"/>
    <property type="project" value="UniProtKB-SubCell"/>
</dbReference>
<organism evidence="6 7">
    <name type="scientific">Ophiobolus disseminans</name>
    <dbReference type="NCBI Taxonomy" id="1469910"/>
    <lineage>
        <taxon>Eukaryota</taxon>
        <taxon>Fungi</taxon>
        <taxon>Dikarya</taxon>
        <taxon>Ascomycota</taxon>
        <taxon>Pezizomycotina</taxon>
        <taxon>Dothideomycetes</taxon>
        <taxon>Pleosporomycetidae</taxon>
        <taxon>Pleosporales</taxon>
        <taxon>Pleosporineae</taxon>
        <taxon>Phaeosphaeriaceae</taxon>
        <taxon>Ophiobolus</taxon>
    </lineage>
</organism>
<feature type="compositionally biased region" description="Polar residues" evidence="4">
    <location>
        <begin position="476"/>
        <end position="523"/>
    </location>
</feature>
<feature type="compositionally biased region" description="Acidic residues" evidence="4">
    <location>
        <begin position="661"/>
        <end position="674"/>
    </location>
</feature>
<dbReference type="PROSITE" id="PS50172">
    <property type="entry name" value="BRCT"/>
    <property type="match status" value="1"/>
</dbReference>
<feature type="compositionally biased region" description="Basic and acidic residues" evidence="4">
    <location>
        <begin position="1053"/>
        <end position="1067"/>
    </location>
</feature>
<feature type="region of interest" description="Disordered" evidence="4">
    <location>
        <begin position="164"/>
        <end position="199"/>
    </location>
</feature>
<dbReference type="SUPFAM" id="SSF52113">
    <property type="entry name" value="BRCT domain"/>
    <property type="match status" value="1"/>
</dbReference>
<evidence type="ECO:0000313" key="6">
    <source>
        <dbReference type="EMBL" id="KAF2826925.1"/>
    </source>
</evidence>
<dbReference type="GO" id="GO:0000077">
    <property type="term" value="P:DNA damage checkpoint signaling"/>
    <property type="evidence" value="ECO:0007669"/>
    <property type="project" value="TreeGrafter"/>
</dbReference>
<feature type="compositionally biased region" description="Polar residues" evidence="4">
    <location>
        <begin position="793"/>
        <end position="805"/>
    </location>
</feature>
<feature type="compositionally biased region" description="Polar residues" evidence="4">
    <location>
        <begin position="563"/>
        <end position="573"/>
    </location>
</feature>
<accession>A0A6A7A2Z5</accession>
<dbReference type="Gene3D" id="3.40.50.10190">
    <property type="entry name" value="BRCT domain"/>
    <property type="match status" value="1"/>
</dbReference>